<evidence type="ECO:0000256" key="2">
    <source>
        <dbReference type="SAM" id="Phobius"/>
    </source>
</evidence>
<feature type="compositionally biased region" description="Basic and acidic residues" evidence="1">
    <location>
        <begin position="231"/>
        <end position="241"/>
    </location>
</feature>
<evidence type="ECO:0000313" key="5">
    <source>
        <dbReference type="Proteomes" id="UP000231195"/>
    </source>
</evidence>
<dbReference type="Proteomes" id="UP000231195">
    <property type="component" value="Unassembled WGS sequence"/>
</dbReference>
<evidence type="ECO:0000256" key="1">
    <source>
        <dbReference type="SAM" id="MobiDB-lite"/>
    </source>
</evidence>
<name>A0A2M7WZP6_UNCKA</name>
<dbReference type="EMBL" id="PFWZ01000198">
    <property type="protein sequence ID" value="PJA39082.1"/>
    <property type="molecule type" value="Genomic_DNA"/>
</dbReference>
<dbReference type="Gene3D" id="2.60.40.10">
    <property type="entry name" value="Immunoglobulins"/>
    <property type="match status" value="1"/>
</dbReference>
<dbReference type="AlphaFoldDB" id="A0A2M7WZP6"/>
<dbReference type="InterPro" id="IPR013783">
    <property type="entry name" value="Ig-like_fold"/>
</dbReference>
<proteinExistence type="predicted"/>
<organism evidence="4 5">
    <name type="scientific">candidate division WWE3 bacterium CG_4_9_14_3_um_filter_39_7</name>
    <dbReference type="NCBI Taxonomy" id="1975080"/>
    <lineage>
        <taxon>Bacteria</taxon>
        <taxon>Katanobacteria</taxon>
    </lineage>
</organism>
<feature type="domain" description="Fibronectin type-III" evidence="3">
    <location>
        <begin position="24"/>
        <end position="123"/>
    </location>
</feature>
<dbReference type="PROSITE" id="PS50853">
    <property type="entry name" value="FN3"/>
    <property type="match status" value="1"/>
</dbReference>
<evidence type="ECO:0000259" key="3">
    <source>
        <dbReference type="PROSITE" id="PS50853"/>
    </source>
</evidence>
<keyword evidence="2" id="KW-1133">Transmembrane helix</keyword>
<dbReference type="InterPro" id="IPR003961">
    <property type="entry name" value="FN3_dom"/>
</dbReference>
<feature type="region of interest" description="Disordered" evidence="1">
    <location>
        <begin position="224"/>
        <end position="249"/>
    </location>
</feature>
<keyword evidence="2" id="KW-0812">Transmembrane</keyword>
<gene>
    <name evidence="4" type="ORF">CO179_05930</name>
</gene>
<reference evidence="5" key="1">
    <citation type="submission" date="2017-09" db="EMBL/GenBank/DDBJ databases">
        <title>Depth-based differentiation of microbial function through sediment-hosted aquifers and enrichment of novel symbionts in the deep terrestrial subsurface.</title>
        <authorList>
            <person name="Probst A.J."/>
            <person name="Ladd B."/>
            <person name="Jarett J.K."/>
            <person name="Geller-Mcgrath D.E."/>
            <person name="Sieber C.M.K."/>
            <person name="Emerson J.B."/>
            <person name="Anantharaman K."/>
            <person name="Thomas B.C."/>
            <person name="Malmstrom R."/>
            <person name="Stieglmeier M."/>
            <person name="Klingl A."/>
            <person name="Woyke T."/>
            <person name="Ryan C.M."/>
            <person name="Banfield J.F."/>
        </authorList>
    </citation>
    <scope>NUCLEOTIDE SEQUENCE [LARGE SCALE GENOMIC DNA]</scope>
</reference>
<evidence type="ECO:0000313" key="4">
    <source>
        <dbReference type="EMBL" id="PJA39082.1"/>
    </source>
</evidence>
<dbReference type="InterPro" id="IPR036116">
    <property type="entry name" value="FN3_sf"/>
</dbReference>
<protein>
    <recommendedName>
        <fullName evidence="3">Fibronectin type-III domain-containing protein</fullName>
    </recommendedName>
</protein>
<keyword evidence="2" id="KW-0472">Membrane</keyword>
<accession>A0A2M7WZP6</accession>
<dbReference type="CDD" id="cd00063">
    <property type="entry name" value="FN3"/>
    <property type="match status" value="1"/>
</dbReference>
<sequence length="249" mass="27069">MRILTHTAGLVIFGLLLPSIIFGAPNSIDIFGAFVSRSTNSATISWNTSPHTKGYISYAGPDGVWKNTPWSQDYLAKHEITILQLEPDTTYLYRINGENSDGQYQTSAGTFSTLSPLGQTNTTTNENTASGSFQAILSPSPTPTIGMQNPQGFNPNIQYIPYAVPFQVAISQAPIEPTINPVLGAFDTTTTSTTSQNPLNMTLVFILGLLLGVILITLATHTLPQKQQKTSSEKPKKDKPQEFNFTVKQ</sequence>
<feature type="transmembrane region" description="Helical" evidence="2">
    <location>
        <begin position="199"/>
        <end position="219"/>
    </location>
</feature>
<dbReference type="SUPFAM" id="SSF49265">
    <property type="entry name" value="Fibronectin type III"/>
    <property type="match status" value="1"/>
</dbReference>
<comment type="caution">
    <text evidence="4">The sequence shown here is derived from an EMBL/GenBank/DDBJ whole genome shotgun (WGS) entry which is preliminary data.</text>
</comment>